<dbReference type="EMBL" id="OIVN01001970">
    <property type="protein sequence ID" value="SPC99402.1"/>
    <property type="molecule type" value="Genomic_DNA"/>
</dbReference>
<name>A0A2N9GIH2_FAGSY</name>
<accession>A0A2N9GIH2</accession>
<organism evidence="1">
    <name type="scientific">Fagus sylvatica</name>
    <name type="common">Beechnut</name>
    <dbReference type="NCBI Taxonomy" id="28930"/>
    <lineage>
        <taxon>Eukaryota</taxon>
        <taxon>Viridiplantae</taxon>
        <taxon>Streptophyta</taxon>
        <taxon>Embryophyta</taxon>
        <taxon>Tracheophyta</taxon>
        <taxon>Spermatophyta</taxon>
        <taxon>Magnoliopsida</taxon>
        <taxon>eudicotyledons</taxon>
        <taxon>Gunneridae</taxon>
        <taxon>Pentapetalae</taxon>
        <taxon>rosids</taxon>
        <taxon>fabids</taxon>
        <taxon>Fagales</taxon>
        <taxon>Fagaceae</taxon>
        <taxon>Fagus</taxon>
    </lineage>
</organism>
<protein>
    <submittedName>
        <fullName evidence="1">Uncharacterized protein</fullName>
    </submittedName>
</protein>
<evidence type="ECO:0000313" key="1">
    <source>
        <dbReference type="EMBL" id="SPC99402.1"/>
    </source>
</evidence>
<reference evidence="1" key="1">
    <citation type="submission" date="2018-02" db="EMBL/GenBank/DDBJ databases">
        <authorList>
            <person name="Cohen D.B."/>
            <person name="Kent A.D."/>
        </authorList>
    </citation>
    <scope>NUCLEOTIDE SEQUENCE</scope>
</reference>
<sequence>MWDSLTFPLKLKARISAQRLGGLDFGLGTSISAWLGRIMAQWLGSRLSGSEARIFKRSWLKISAQWLYGLARSWLMKIKSKKIGGRSIYMKCLILDSVTGDGRSETWWFRRCWWRVSEDLKLFPARGGALMLGMDSGLCRLTDLGMSY</sequence>
<gene>
    <name evidence="1" type="ORF">FSB_LOCUS27284</name>
</gene>
<proteinExistence type="predicted"/>
<dbReference type="AlphaFoldDB" id="A0A2N9GIH2"/>